<accession>A0A8S3ZF71</accession>
<feature type="compositionally biased region" description="Acidic residues" evidence="4">
    <location>
        <begin position="176"/>
        <end position="198"/>
    </location>
</feature>
<dbReference type="GO" id="GO:0061630">
    <property type="term" value="F:ubiquitin protein ligase activity"/>
    <property type="evidence" value="ECO:0007669"/>
    <property type="project" value="TreeGrafter"/>
</dbReference>
<dbReference type="PROSITE" id="PS50089">
    <property type="entry name" value="ZF_RING_2"/>
    <property type="match status" value="1"/>
</dbReference>
<dbReference type="PANTHER" id="PTHR22696">
    <property type="entry name" value="E3 UBIQUITIN-PROTEIN LIGASE RNF26"/>
    <property type="match status" value="1"/>
</dbReference>
<sequence>MSEDHSISVFIRILTTVTTAVTSVGSFLASYISLIWQGFGFVFSLIASCPAYCVECIENACSRGISYISGLIASLSTETYLGVVGLCLIYFTVSNIFRYVYGKRPHLFPFNFGSRQLQGRTSSWQVDRGFESDFEYLNLSDTEDALWPNSTTVDSNDDNESDDDTDDNVNDRSSDVTDDVSDNTDSDEYTVVMEESDSEGSITSQTYSTESSDHEIEIQLPPVDSHYTLLHRSSTPSLVSKNINSPEDFHREMEREQDKRKCVVCQNLIKSVLILPCRHLCLCVLCANQIVSSGTRARRVCPLCRSRITKVMNIYV</sequence>
<evidence type="ECO:0000256" key="5">
    <source>
        <dbReference type="SAM" id="Phobius"/>
    </source>
</evidence>
<dbReference type="InterPro" id="IPR013083">
    <property type="entry name" value="Znf_RING/FYVE/PHD"/>
</dbReference>
<dbReference type="Proteomes" id="UP000678393">
    <property type="component" value="Unassembled WGS sequence"/>
</dbReference>
<dbReference type="Gene3D" id="3.30.40.10">
    <property type="entry name" value="Zinc/RING finger domain, C3HC4 (zinc finger)"/>
    <property type="match status" value="1"/>
</dbReference>
<evidence type="ECO:0000313" key="8">
    <source>
        <dbReference type="Proteomes" id="UP000678393"/>
    </source>
</evidence>
<keyword evidence="1 3" id="KW-0479">Metal-binding</keyword>
<feature type="transmembrane region" description="Helical" evidence="5">
    <location>
        <begin position="65"/>
        <end position="91"/>
    </location>
</feature>
<evidence type="ECO:0000256" key="2">
    <source>
        <dbReference type="ARBA" id="ARBA00022833"/>
    </source>
</evidence>
<dbReference type="OrthoDB" id="1711136at2759"/>
<dbReference type="SUPFAM" id="SSF57850">
    <property type="entry name" value="RING/U-box"/>
    <property type="match status" value="1"/>
</dbReference>
<gene>
    <name evidence="7" type="ORF">CUNI_LOCUS12113</name>
</gene>
<evidence type="ECO:0000256" key="1">
    <source>
        <dbReference type="ARBA" id="ARBA00022771"/>
    </source>
</evidence>
<keyword evidence="5" id="KW-0812">Transmembrane</keyword>
<evidence type="ECO:0000256" key="3">
    <source>
        <dbReference type="PROSITE-ProRule" id="PRU00175"/>
    </source>
</evidence>
<feature type="region of interest" description="Disordered" evidence="4">
    <location>
        <begin position="147"/>
        <end position="213"/>
    </location>
</feature>
<keyword evidence="2" id="KW-0862">Zinc</keyword>
<dbReference type="AlphaFoldDB" id="A0A8S3ZF71"/>
<protein>
    <recommendedName>
        <fullName evidence="6">RING-type domain-containing protein</fullName>
    </recommendedName>
</protein>
<proteinExistence type="predicted"/>
<evidence type="ECO:0000259" key="6">
    <source>
        <dbReference type="PROSITE" id="PS50089"/>
    </source>
</evidence>
<feature type="compositionally biased region" description="Acidic residues" evidence="4">
    <location>
        <begin position="155"/>
        <end position="168"/>
    </location>
</feature>
<comment type="caution">
    <text evidence="7">The sequence shown here is derived from an EMBL/GenBank/DDBJ whole genome shotgun (WGS) entry which is preliminary data.</text>
</comment>
<dbReference type="GO" id="GO:0006511">
    <property type="term" value="P:ubiquitin-dependent protein catabolic process"/>
    <property type="evidence" value="ECO:0007669"/>
    <property type="project" value="TreeGrafter"/>
</dbReference>
<dbReference type="PANTHER" id="PTHR22696:SF1">
    <property type="entry name" value="E3 UBIQUITIN-PROTEIN LIGASE RNF26"/>
    <property type="match status" value="1"/>
</dbReference>
<keyword evidence="5" id="KW-1133">Transmembrane helix</keyword>
<organism evidence="7 8">
    <name type="scientific">Candidula unifasciata</name>
    <dbReference type="NCBI Taxonomy" id="100452"/>
    <lineage>
        <taxon>Eukaryota</taxon>
        <taxon>Metazoa</taxon>
        <taxon>Spiralia</taxon>
        <taxon>Lophotrochozoa</taxon>
        <taxon>Mollusca</taxon>
        <taxon>Gastropoda</taxon>
        <taxon>Heterobranchia</taxon>
        <taxon>Euthyneura</taxon>
        <taxon>Panpulmonata</taxon>
        <taxon>Eupulmonata</taxon>
        <taxon>Stylommatophora</taxon>
        <taxon>Helicina</taxon>
        <taxon>Helicoidea</taxon>
        <taxon>Geomitridae</taxon>
        <taxon>Candidula</taxon>
    </lineage>
</organism>
<dbReference type="Pfam" id="PF13920">
    <property type="entry name" value="zf-C3HC4_3"/>
    <property type="match status" value="1"/>
</dbReference>
<keyword evidence="5" id="KW-0472">Membrane</keyword>
<keyword evidence="1 3" id="KW-0863">Zinc-finger</keyword>
<dbReference type="InterPro" id="IPR001841">
    <property type="entry name" value="Znf_RING"/>
</dbReference>
<evidence type="ECO:0000313" key="7">
    <source>
        <dbReference type="EMBL" id="CAG5126555.1"/>
    </source>
</evidence>
<keyword evidence="8" id="KW-1185">Reference proteome</keyword>
<feature type="domain" description="RING-type" evidence="6">
    <location>
        <begin position="262"/>
        <end position="305"/>
    </location>
</feature>
<dbReference type="GO" id="GO:0008270">
    <property type="term" value="F:zinc ion binding"/>
    <property type="evidence" value="ECO:0007669"/>
    <property type="project" value="UniProtKB-KW"/>
</dbReference>
<feature type="compositionally biased region" description="Polar residues" evidence="4">
    <location>
        <begin position="199"/>
        <end position="210"/>
    </location>
</feature>
<name>A0A8S3ZF71_9EUPU</name>
<feature type="transmembrane region" description="Helical" evidence="5">
    <location>
        <begin position="9"/>
        <end position="28"/>
    </location>
</feature>
<evidence type="ECO:0000256" key="4">
    <source>
        <dbReference type="SAM" id="MobiDB-lite"/>
    </source>
</evidence>
<dbReference type="EMBL" id="CAJHNH020002384">
    <property type="protein sequence ID" value="CAG5126555.1"/>
    <property type="molecule type" value="Genomic_DNA"/>
</dbReference>
<dbReference type="GO" id="GO:0016567">
    <property type="term" value="P:protein ubiquitination"/>
    <property type="evidence" value="ECO:0007669"/>
    <property type="project" value="TreeGrafter"/>
</dbReference>
<reference evidence="7" key="1">
    <citation type="submission" date="2021-04" db="EMBL/GenBank/DDBJ databases">
        <authorList>
            <consortium name="Molecular Ecology Group"/>
        </authorList>
    </citation>
    <scope>NUCLEOTIDE SEQUENCE</scope>
</reference>